<protein>
    <recommendedName>
        <fullName evidence="2">BZIP domain-containing protein</fullName>
    </recommendedName>
</protein>
<dbReference type="Proteomes" id="UP000288429">
    <property type="component" value="Unassembled WGS sequence"/>
</dbReference>
<dbReference type="AlphaFoldDB" id="A0A428TF39"/>
<evidence type="ECO:0000259" key="2">
    <source>
        <dbReference type="PROSITE" id="PS00036"/>
    </source>
</evidence>
<dbReference type="PROSITE" id="PS00036">
    <property type="entry name" value="BZIP_BASIC"/>
    <property type="match status" value="1"/>
</dbReference>
<feature type="compositionally biased region" description="Basic residues" evidence="1">
    <location>
        <begin position="68"/>
        <end position="77"/>
    </location>
</feature>
<dbReference type="GO" id="GO:0003700">
    <property type="term" value="F:DNA-binding transcription factor activity"/>
    <property type="evidence" value="ECO:0007669"/>
    <property type="project" value="InterPro"/>
</dbReference>
<name>A0A428TF39_9HYPO</name>
<comment type="caution">
    <text evidence="3">The sequence shown here is derived from an EMBL/GenBank/DDBJ whole genome shotgun (WGS) entry which is preliminary data.</text>
</comment>
<evidence type="ECO:0000256" key="1">
    <source>
        <dbReference type="SAM" id="MobiDB-lite"/>
    </source>
</evidence>
<dbReference type="InterPro" id="IPR046347">
    <property type="entry name" value="bZIP_sf"/>
</dbReference>
<dbReference type="EMBL" id="NIZV01000203">
    <property type="protein sequence ID" value="RSM00643.1"/>
    <property type="molecule type" value="Genomic_DNA"/>
</dbReference>
<proteinExistence type="predicted"/>
<gene>
    <name evidence="3" type="ORF">CDV31_011692</name>
</gene>
<evidence type="ECO:0000313" key="4">
    <source>
        <dbReference type="Proteomes" id="UP000288429"/>
    </source>
</evidence>
<keyword evidence="4" id="KW-1185">Reference proteome</keyword>
<dbReference type="InterPro" id="IPR004827">
    <property type="entry name" value="bZIP"/>
</dbReference>
<feature type="domain" description="BZIP" evidence="2">
    <location>
        <begin position="38"/>
        <end position="52"/>
    </location>
</feature>
<evidence type="ECO:0000313" key="3">
    <source>
        <dbReference type="EMBL" id="RSM00643.1"/>
    </source>
</evidence>
<feature type="region of interest" description="Disordered" evidence="1">
    <location>
        <begin position="1"/>
        <end position="112"/>
    </location>
</feature>
<feature type="compositionally biased region" description="Basic and acidic residues" evidence="1">
    <location>
        <begin position="33"/>
        <end position="42"/>
    </location>
</feature>
<dbReference type="SUPFAM" id="SSF57959">
    <property type="entry name" value="Leucine zipper domain"/>
    <property type="match status" value="1"/>
</dbReference>
<sequence>MEDRDGIDWTTTDKPAESVGRTPGAEPSSKRRVMTEARREQNRLAQRAYRKRQKEHRKQLKEAESRRYQTRRPRPLLKRCDSASKPISWFQLDIDQTDPGSDNTRQTNKKAR</sequence>
<accession>A0A428TF39</accession>
<feature type="compositionally biased region" description="Basic residues" evidence="1">
    <location>
        <begin position="48"/>
        <end position="59"/>
    </location>
</feature>
<organism evidence="3 4">
    <name type="scientific">Fusarium ambrosium</name>
    <dbReference type="NCBI Taxonomy" id="131363"/>
    <lineage>
        <taxon>Eukaryota</taxon>
        <taxon>Fungi</taxon>
        <taxon>Dikarya</taxon>
        <taxon>Ascomycota</taxon>
        <taxon>Pezizomycotina</taxon>
        <taxon>Sordariomycetes</taxon>
        <taxon>Hypocreomycetidae</taxon>
        <taxon>Hypocreales</taxon>
        <taxon>Nectriaceae</taxon>
        <taxon>Fusarium</taxon>
        <taxon>Fusarium solani species complex</taxon>
    </lineage>
</organism>
<reference evidence="3 4" key="1">
    <citation type="submission" date="2017-06" db="EMBL/GenBank/DDBJ databases">
        <title>Cmopartive genomic analysis of Ambrosia Fusariam Clade fungi.</title>
        <authorList>
            <person name="Stajich J.E."/>
            <person name="Carrillo J."/>
            <person name="Kijimoto T."/>
            <person name="Eskalen A."/>
            <person name="O'Donnell K."/>
            <person name="Kasson M."/>
        </authorList>
    </citation>
    <scope>NUCLEOTIDE SEQUENCE [LARGE SCALE GENOMIC DNA]</scope>
    <source>
        <strain evidence="3 4">NRRL 20438</strain>
    </source>
</reference>